<sequence length="196" mass="23336">MDYTNASDTQLLTLTRQSDIRAYNEFFRRYAPPLYRQACRYITNEEVAEELMLDVLFDIWDKRSTRDITGEIGAYLYRCMRNKIVDYRRQNIPEFITIDKVEQIKPLSTQQMGDYLTMTKDAEQVYFNALQAMSPQRRQVFRLSREEQLTYSEIAKEMNLSINTVENYMATALEIFRSRSKDYLTLISLFILSLFL</sequence>
<dbReference type="Proteomes" id="UP001597440">
    <property type="component" value="Unassembled WGS sequence"/>
</dbReference>
<dbReference type="InterPro" id="IPR000792">
    <property type="entry name" value="Tscrpt_reg_LuxR_C"/>
</dbReference>
<dbReference type="PANTHER" id="PTHR43133">
    <property type="entry name" value="RNA POLYMERASE ECF-TYPE SIGMA FACTO"/>
    <property type="match status" value="1"/>
</dbReference>
<dbReference type="InterPro" id="IPR013324">
    <property type="entry name" value="RNA_pol_sigma_r3/r4-like"/>
</dbReference>
<comment type="similarity">
    <text evidence="1">Belongs to the sigma-70 factor family. ECF subfamily.</text>
</comment>
<keyword evidence="2" id="KW-0805">Transcription regulation</keyword>
<dbReference type="InterPro" id="IPR014327">
    <property type="entry name" value="RNA_pol_sigma70_bacteroid"/>
</dbReference>
<dbReference type="InterPro" id="IPR013325">
    <property type="entry name" value="RNA_pol_sigma_r2"/>
</dbReference>
<dbReference type="Pfam" id="PF04542">
    <property type="entry name" value="Sigma70_r2"/>
    <property type="match status" value="1"/>
</dbReference>
<dbReference type="Gene3D" id="1.10.1740.10">
    <property type="match status" value="1"/>
</dbReference>
<gene>
    <name evidence="6" type="ORF">ACFSQW_13985</name>
</gene>
<evidence type="ECO:0000259" key="5">
    <source>
        <dbReference type="SMART" id="SM00421"/>
    </source>
</evidence>
<dbReference type="SUPFAM" id="SSF88659">
    <property type="entry name" value="Sigma3 and sigma4 domains of RNA polymerase sigma factors"/>
    <property type="match status" value="1"/>
</dbReference>
<evidence type="ECO:0000313" key="6">
    <source>
        <dbReference type="EMBL" id="MFD2555512.1"/>
    </source>
</evidence>
<dbReference type="InterPro" id="IPR007627">
    <property type="entry name" value="RNA_pol_sigma70_r2"/>
</dbReference>
<dbReference type="InterPro" id="IPR014284">
    <property type="entry name" value="RNA_pol_sigma-70_dom"/>
</dbReference>
<dbReference type="InterPro" id="IPR039425">
    <property type="entry name" value="RNA_pol_sigma-70-like"/>
</dbReference>
<accession>A0ABW5L2V1</accession>
<dbReference type="NCBIfam" id="TIGR02985">
    <property type="entry name" value="Sig70_bacteroi1"/>
    <property type="match status" value="1"/>
</dbReference>
<proteinExistence type="inferred from homology"/>
<keyword evidence="7" id="KW-1185">Reference proteome</keyword>
<dbReference type="NCBIfam" id="TIGR02937">
    <property type="entry name" value="sigma70-ECF"/>
    <property type="match status" value="1"/>
</dbReference>
<reference evidence="7" key="1">
    <citation type="journal article" date="2019" name="Int. J. Syst. Evol. Microbiol.">
        <title>The Global Catalogue of Microorganisms (GCM) 10K type strain sequencing project: providing services to taxonomists for standard genome sequencing and annotation.</title>
        <authorList>
            <consortium name="The Broad Institute Genomics Platform"/>
            <consortium name="The Broad Institute Genome Sequencing Center for Infectious Disease"/>
            <person name="Wu L."/>
            <person name="Ma J."/>
        </authorList>
    </citation>
    <scope>NUCLEOTIDE SEQUENCE [LARGE SCALE GENOMIC DNA]</scope>
    <source>
        <strain evidence="7">KCTC 52298</strain>
    </source>
</reference>
<keyword evidence="4" id="KW-0804">Transcription</keyword>
<evidence type="ECO:0000256" key="3">
    <source>
        <dbReference type="ARBA" id="ARBA00023082"/>
    </source>
</evidence>
<organism evidence="6 7">
    <name type="scientific">Sphingobacterium tabacisoli</name>
    <dbReference type="NCBI Taxonomy" id="2044855"/>
    <lineage>
        <taxon>Bacteria</taxon>
        <taxon>Pseudomonadati</taxon>
        <taxon>Bacteroidota</taxon>
        <taxon>Sphingobacteriia</taxon>
        <taxon>Sphingobacteriales</taxon>
        <taxon>Sphingobacteriaceae</taxon>
        <taxon>Sphingobacterium</taxon>
    </lineage>
</organism>
<dbReference type="SMART" id="SM00421">
    <property type="entry name" value="HTH_LUXR"/>
    <property type="match status" value="1"/>
</dbReference>
<dbReference type="Pfam" id="PF08281">
    <property type="entry name" value="Sigma70_r4_2"/>
    <property type="match status" value="1"/>
</dbReference>
<dbReference type="InterPro" id="IPR013249">
    <property type="entry name" value="RNA_pol_sigma70_r4_t2"/>
</dbReference>
<dbReference type="SUPFAM" id="SSF88946">
    <property type="entry name" value="Sigma2 domain of RNA polymerase sigma factors"/>
    <property type="match status" value="1"/>
</dbReference>
<name>A0ABW5L2V1_9SPHI</name>
<dbReference type="PANTHER" id="PTHR43133:SF46">
    <property type="entry name" value="RNA POLYMERASE SIGMA-70 FACTOR ECF SUBFAMILY"/>
    <property type="match status" value="1"/>
</dbReference>
<evidence type="ECO:0000256" key="4">
    <source>
        <dbReference type="ARBA" id="ARBA00023163"/>
    </source>
</evidence>
<evidence type="ECO:0000256" key="1">
    <source>
        <dbReference type="ARBA" id="ARBA00010641"/>
    </source>
</evidence>
<dbReference type="Gene3D" id="1.10.10.10">
    <property type="entry name" value="Winged helix-like DNA-binding domain superfamily/Winged helix DNA-binding domain"/>
    <property type="match status" value="1"/>
</dbReference>
<dbReference type="EMBL" id="JBHULD010000014">
    <property type="protein sequence ID" value="MFD2555512.1"/>
    <property type="molecule type" value="Genomic_DNA"/>
</dbReference>
<keyword evidence="3" id="KW-0731">Sigma factor</keyword>
<feature type="domain" description="HTH luxR-type" evidence="5">
    <location>
        <begin position="130"/>
        <end position="188"/>
    </location>
</feature>
<evidence type="ECO:0000313" key="7">
    <source>
        <dbReference type="Proteomes" id="UP001597440"/>
    </source>
</evidence>
<protein>
    <submittedName>
        <fullName evidence="6">RNA polymerase sigma-70 factor</fullName>
    </submittedName>
</protein>
<dbReference type="RefSeq" id="WP_210353832.1">
    <property type="nucleotide sequence ID" value="NZ_JAEQMU010000001.1"/>
</dbReference>
<comment type="caution">
    <text evidence="6">The sequence shown here is derived from an EMBL/GenBank/DDBJ whole genome shotgun (WGS) entry which is preliminary data.</text>
</comment>
<evidence type="ECO:0000256" key="2">
    <source>
        <dbReference type="ARBA" id="ARBA00023015"/>
    </source>
</evidence>
<dbReference type="InterPro" id="IPR036388">
    <property type="entry name" value="WH-like_DNA-bd_sf"/>
</dbReference>